<dbReference type="EMBL" id="JYDR01000059">
    <property type="protein sequence ID" value="KRY71348.1"/>
    <property type="molecule type" value="Genomic_DNA"/>
</dbReference>
<dbReference type="AlphaFoldDB" id="A0A0V1J7I1"/>
<gene>
    <name evidence="1" type="ORF">T4A_12094</name>
    <name evidence="2" type="ORF">T4B_7347</name>
</gene>
<dbReference type="Proteomes" id="UP000054632">
    <property type="component" value="Unassembled WGS sequence"/>
</dbReference>
<evidence type="ECO:0000313" key="2">
    <source>
        <dbReference type="EMBL" id="KRZ30953.1"/>
    </source>
</evidence>
<accession>A0A0V1J7I1</accession>
<reference evidence="3 4" key="1">
    <citation type="submission" date="2015-01" db="EMBL/GenBank/DDBJ databases">
        <title>Evolution of Trichinella species and genotypes.</title>
        <authorList>
            <person name="Korhonen P.K."/>
            <person name="Edoardo P."/>
            <person name="Giuseppe L.R."/>
            <person name="Gasser R.B."/>
        </authorList>
    </citation>
    <scope>NUCLEOTIDE SEQUENCE [LARGE SCALE GENOMIC DNA]</scope>
    <source>
        <strain evidence="1">ISS13</strain>
        <strain evidence="2">ISS588</strain>
    </source>
</reference>
<name>A0A0V1J7I1_TRIPS</name>
<dbReference type="Proteomes" id="UP000054805">
    <property type="component" value="Unassembled WGS sequence"/>
</dbReference>
<sequence length="63" mass="6936">MSGSRVWNHGTSAAVDLPPVCSASSLFSLIISSVTTHYCYDVEAHKRKQPRTEPADSQHTYTI</sequence>
<keyword evidence="4" id="KW-1185">Reference proteome</keyword>
<protein>
    <submittedName>
        <fullName evidence="2">Uncharacterized protein</fullName>
    </submittedName>
</protein>
<organism evidence="2 4">
    <name type="scientific">Trichinella pseudospiralis</name>
    <name type="common">Parasitic roundworm</name>
    <dbReference type="NCBI Taxonomy" id="6337"/>
    <lineage>
        <taxon>Eukaryota</taxon>
        <taxon>Metazoa</taxon>
        <taxon>Ecdysozoa</taxon>
        <taxon>Nematoda</taxon>
        <taxon>Enoplea</taxon>
        <taxon>Dorylaimia</taxon>
        <taxon>Trichinellida</taxon>
        <taxon>Trichinellidae</taxon>
        <taxon>Trichinella</taxon>
    </lineage>
</organism>
<proteinExistence type="predicted"/>
<evidence type="ECO:0000313" key="1">
    <source>
        <dbReference type="EMBL" id="KRY71348.1"/>
    </source>
</evidence>
<comment type="caution">
    <text evidence="2">The sequence shown here is derived from an EMBL/GenBank/DDBJ whole genome shotgun (WGS) entry which is preliminary data.</text>
</comment>
<evidence type="ECO:0000313" key="3">
    <source>
        <dbReference type="Proteomes" id="UP000054632"/>
    </source>
</evidence>
<dbReference type="EMBL" id="JYDS01000030">
    <property type="protein sequence ID" value="KRZ30953.1"/>
    <property type="molecule type" value="Genomic_DNA"/>
</dbReference>
<evidence type="ECO:0000313" key="4">
    <source>
        <dbReference type="Proteomes" id="UP000054805"/>
    </source>
</evidence>